<proteinExistence type="predicted"/>
<dbReference type="EMBL" id="SMRS01000005">
    <property type="protein sequence ID" value="KAA0874810.1"/>
    <property type="molecule type" value="Genomic_DNA"/>
</dbReference>
<sequence length="95" mass="10646">MTTWIVTRHPGALEFLERQGITGTFLPHLDVGMLKAGDKVIGTLPVQLIHAVNCAGVEYWHLCLEQGFNDRGREHTADYMQALGVSLRRFRVVEG</sequence>
<name>A0A5A9W1Z1_9GAMM</name>
<reference evidence="1 2" key="1">
    <citation type="submission" date="2019-03" db="EMBL/GenBank/DDBJ databases">
        <title>Nitrincola sp. nov. isolated from an Indian soda lake.</title>
        <authorList>
            <person name="Joshi A."/>
            <person name="Thite S.V."/>
            <person name="Joseph N."/>
            <person name="Dhotre D."/>
            <person name="Moorthy M."/>
            <person name="Shouche Y.S."/>
        </authorList>
    </citation>
    <scope>NUCLEOTIDE SEQUENCE [LARGE SCALE GENOMIC DNA]</scope>
    <source>
        <strain evidence="1 2">MEB193</strain>
    </source>
</reference>
<dbReference type="Proteomes" id="UP000325302">
    <property type="component" value="Unassembled WGS sequence"/>
</dbReference>
<evidence type="ECO:0000313" key="2">
    <source>
        <dbReference type="Proteomes" id="UP000325302"/>
    </source>
</evidence>
<comment type="caution">
    <text evidence="1">The sequence shown here is derived from an EMBL/GenBank/DDBJ whole genome shotgun (WGS) entry which is preliminary data.</text>
</comment>
<gene>
    <name evidence="1" type="primary">csx16</name>
    <name evidence="1" type="ORF">E1H14_08330</name>
</gene>
<dbReference type="InterPro" id="IPR013443">
    <property type="entry name" value="CRISPR-assoc_prot_Csx16"/>
</dbReference>
<protein>
    <submittedName>
        <fullName evidence="1">CRISPR-associated protein Csx16</fullName>
    </submittedName>
</protein>
<dbReference type="OrthoDB" id="8548152at2"/>
<dbReference type="RefSeq" id="WP_149390990.1">
    <property type="nucleotide sequence ID" value="NZ_SMRS01000005.1"/>
</dbReference>
<dbReference type="Pfam" id="PF09652">
    <property type="entry name" value="Cas_VVA1548"/>
    <property type="match status" value="1"/>
</dbReference>
<dbReference type="AlphaFoldDB" id="A0A5A9W1Z1"/>
<evidence type="ECO:0000313" key="1">
    <source>
        <dbReference type="EMBL" id="KAA0874810.1"/>
    </source>
</evidence>
<keyword evidence="2" id="KW-1185">Reference proteome</keyword>
<dbReference type="NCBIfam" id="TIGR02620">
    <property type="entry name" value="cas_VVA1548"/>
    <property type="match status" value="1"/>
</dbReference>
<organism evidence="1 2">
    <name type="scientific">Nitrincola tapanii</name>
    <dbReference type="NCBI Taxonomy" id="1708751"/>
    <lineage>
        <taxon>Bacteria</taxon>
        <taxon>Pseudomonadati</taxon>
        <taxon>Pseudomonadota</taxon>
        <taxon>Gammaproteobacteria</taxon>
        <taxon>Oceanospirillales</taxon>
        <taxon>Oceanospirillaceae</taxon>
        <taxon>Nitrincola</taxon>
    </lineage>
</organism>
<accession>A0A5A9W1Z1</accession>